<feature type="transmembrane region" description="Helical" evidence="1">
    <location>
        <begin position="7"/>
        <end position="28"/>
    </location>
</feature>
<feature type="transmembrane region" description="Helical" evidence="1">
    <location>
        <begin position="112"/>
        <end position="132"/>
    </location>
</feature>
<keyword evidence="1" id="KW-1133">Transmembrane helix</keyword>
<feature type="transmembrane region" description="Helical" evidence="1">
    <location>
        <begin position="40"/>
        <end position="61"/>
    </location>
</feature>
<dbReference type="Proteomes" id="UP000265725">
    <property type="component" value="Chromosome"/>
</dbReference>
<dbReference type="KEGG" id="paek:D3873_10635"/>
<sequence length="143" mass="16512">MKSFCRLNILSSLYGFSFFMFHALYVYQELIISKIPLPKNMSLSILTVGVIFLFALSMYLVFYVTNKWLIGNIRFFTIILWFPYYLLLNYFLFSTVLQDIPPQFELSPGSGFIVLFAVGLYPMLIGTMNVISGNTDMAPYSRT</sequence>
<proteinExistence type="predicted"/>
<gene>
    <name evidence="2" type="ORF">D3873_10635</name>
</gene>
<dbReference type="OrthoDB" id="2660529at2"/>
<evidence type="ECO:0000313" key="2">
    <source>
        <dbReference type="EMBL" id="AYC30283.1"/>
    </source>
</evidence>
<protein>
    <submittedName>
        <fullName evidence="2">Uncharacterized protein</fullName>
    </submittedName>
</protein>
<evidence type="ECO:0000256" key="1">
    <source>
        <dbReference type="SAM" id="Phobius"/>
    </source>
</evidence>
<accession>A0A385YXI0</accession>
<feature type="transmembrane region" description="Helical" evidence="1">
    <location>
        <begin position="73"/>
        <end position="92"/>
    </location>
</feature>
<keyword evidence="1" id="KW-0812">Transmembrane</keyword>
<keyword evidence="3" id="KW-1185">Reference proteome</keyword>
<keyword evidence="1" id="KW-0472">Membrane</keyword>
<dbReference type="EMBL" id="CP032418">
    <property type="protein sequence ID" value="AYC30283.1"/>
    <property type="molecule type" value="Genomic_DNA"/>
</dbReference>
<dbReference type="AlphaFoldDB" id="A0A385YXI0"/>
<evidence type="ECO:0000313" key="3">
    <source>
        <dbReference type="Proteomes" id="UP000265725"/>
    </source>
</evidence>
<organism evidence="2 3">
    <name type="scientific">Paenisporosarcina cavernae</name>
    <dbReference type="NCBI Taxonomy" id="2320858"/>
    <lineage>
        <taxon>Bacteria</taxon>
        <taxon>Bacillati</taxon>
        <taxon>Bacillota</taxon>
        <taxon>Bacilli</taxon>
        <taxon>Bacillales</taxon>
        <taxon>Caryophanaceae</taxon>
        <taxon>Paenisporosarcina</taxon>
    </lineage>
</organism>
<reference evidence="3" key="1">
    <citation type="submission" date="2018-09" db="EMBL/GenBank/DDBJ databases">
        <authorList>
            <person name="Zhu H."/>
        </authorList>
    </citation>
    <scope>NUCLEOTIDE SEQUENCE [LARGE SCALE GENOMIC DNA]</scope>
    <source>
        <strain evidence="3">K2R23-3</strain>
    </source>
</reference>
<name>A0A385YXI0_9BACL</name>
<dbReference type="RefSeq" id="WP_119884000.1">
    <property type="nucleotide sequence ID" value="NZ_CP032418.1"/>
</dbReference>